<evidence type="ECO:0008006" key="3">
    <source>
        <dbReference type="Google" id="ProtNLM"/>
    </source>
</evidence>
<dbReference type="CDD" id="cd07821">
    <property type="entry name" value="PYR_PYL_RCAR_like"/>
    <property type="match status" value="1"/>
</dbReference>
<dbReference type="Proteomes" id="UP000005307">
    <property type="component" value="Chromosome"/>
</dbReference>
<dbReference type="RefSeq" id="WP_015497925.1">
    <property type="nucleotide sequence ID" value="NC_020911.1"/>
</dbReference>
<evidence type="ECO:0000313" key="1">
    <source>
        <dbReference type="EMBL" id="AGI65861.1"/>
    </source>
</evidence>
<protein>
    <recommendedName>
        <fullName evidence="3">SRPBCC family protein</fullName>
    </recommendedName>
</protein>
<gene>
    <name evidence="1" type="ORF">OAN307_c00880</name>
</gene>
<dbReference type="OrthoDB" id="1364128at2"/>
<dbReference type="STRING" id="391626.OAN307_c00880"/>
<sequence length="164" mass="17735">MSNSQQATEQLLSAKIEINTSAADVWAVIAKYNDMYTWAEGIADTVQLSDAKNGMGAIRVNTAKGFGKIEQKITAWDEGKSFTYIAGVFGPLSQTLSTYSVLDLGDGKSRCNLDIAYELQDPSMSGGPAETGLRQKLEAGLNEILGALKMRVETGQQVRKHKLS</sequence>
<evidence type="ECO:0000313" key="2">
    <source>
        <dbReference type="Proteomes" id="UP000005307"/>
    </source>
</evidence>
<dbReference type="InterPro" id="IPR019587">
    <property type="entry name" value="Polyketide_cyclase/dehydratase"/>
</dbReference>
<keyword evidence="2" id="KW-1185">Reference proteome</keyword>
<dbReference type="InterPro" id="IPR023393">
    <property type="entry name" value="START-like_dom_sf"/>
</dbReference>
<dbReference type="KEGG" id="oat:OAN307_c00880"/>
<dbReference type="HOGENOM" id="CLU_1617319_0_0_5"/>
<organism evidence="1 2">
    <name type="scientific">Octadecabacter antarcticus 307</name>
    <dbReference type="NCBI Taxonomy" id="391626"/>
    <lineage>
        <taxon>Bacteria</taxon>
        <taxon>Pseudomonadati</taxon>
        <taxon>Pseudomonadota</taxon>
        <taxon>Alphaproteobacteria</taxon>
        <taxon>Rhodobacterales</taxon>
        <taxon>Roseobacteraceae</taxon>
        <taxon>Octadecabacter</taxon>
    </lineage>
</organism>
<dbReference type="Pfam" id="PF10604">
    <property type="entry name" value="Polyketide_cyc2"/>
    <property type="match status" value="1"/>
</dbReference>
<reference evidence="1 2" key="1">
    <citation type="journal article" date="2013" name="PLoS ONE">
        <title>Poles Apart: Arctic and Antarctic Octadecabacter strains Share High Genome Plasticity and a New Type of Xanthorhodopsin.</title>
        <authorList>
            <person name="Vollmers J."/>
            <person name="Voget S."/>
            <person name="Dietrich S."/>
            <person name="Gollnow K."/>
            <person name="Smits M."/>
            <person name="Meyer K."/>
            <person name="Brinkhoff T."/>
            <person name="Simon M."/>
            <person name="Daniel R."/>
        </authorList>
    </citation>
    <scope>NUCLEOTIDE SEQUENCE [LARGE SCALE GENOMIC DNA]</scope>
    <source>
        <strain evidence="1 2">307</strain>
    </source>
</reference>
<dbReference type="AlphaFoldDB" id="M9R6C9"/>
<accession>M9R6C9</accession>
<dbReference type="SUPFAM" id="SSF55961">
    <property type="entry name" value="Bet v1-like"/>
    <property type="match status" value="1"/>
</dbReference>
<proteinExistence type="predicted"/>
<name>M9R6C9_9RHOB</name>
<dbReference type="Gene3D" id="3.30.530.20">
    <property type="match status" value="1"/>
</dbReference>
<dbReference type="EMBL" id="CP003740">
    <property type="protein sequence ID" value="AGI65861.1"/>
    <property type="molecule type" value="Genomic_DNA"/>
</dbReference>